<evidence type="ECO:0000256" key="9">
    <source>
        <dbReference type="ARBA" id="ARBA00069911"/>
    </source>
</evidence>
<dbReference type="EMBL" id="CP048877">
    <property type="protein sequence ID" value="QIJ71080.1"/>
    <property type="molecule type" value="Genomic_DNA"/>
</dbReference>
<keyword evidence="5" id="KW-0813">Transport</keyword>
<comment type="similarity">
    <text evidence="3">Belongs to the UPF0111 family.</text>
</comment>
<dbReference type="AlphaFoldDB" id="A0A6G7PTY3"/>
<comment type="similarity">
    <text evidence="2">Belongs to the PhoU family.</text>
</comment>
<dbReference type="Proteomes" id="UP000502179">
    <property type="component" value="Chromosome"/>
</dbReference>
<comment type="function">
    <text evidence="8">Plays a role in the regulation of phosphate uptake.</text>
</comment>
<dbReference type="InterPro" id="IPR028366">
    <property type="entry name" value="PhoU"/>
</dbReference>
<evidence type="ECO:0000256" key="6">
    <source>
        <dbReference type="ARBA" id="ARBA00022490"/>
    </source>
</evidence>
<dbReference type="InterPro" id="IPR018445">
    <property type="entry name" value="Put_Phosphate_transp_reg"/>
</dbReference>
<dbReference type="GO" id="GO:0045936">
    <property type="term" value="P:negative regulation of phosphate metabolic process"/>
    <property type="evidence" value="ECO:0007669"/>
    <property type="project" value="InterPro"/>
</dbReference>
<dbReference type="InterPro" id="IPR002727">
    <property type="entry name" value="DUF47"/>
</dbReference>
<keyword evidence="7" id="KW-0592">Phosphate transport</keyword>
<feature type="domain" description="PhoU" evidence="10">
    <location>
        <begin position="122"/>
        <end position="205"/>
    </location>
</feature>
<dbReference type="InterPro" id="IPR026022">
    <property type="entry name" value="PhoU_dom"/>
</dbReference>
<dbReference type="FunFam" id="1.20.58.220:FF:000004">
    <property type="entry name" value="Phosphate-specific transport system accessory protein PhoU"/>
    <property type="match status" value="1"/>
</dbReference>
<dbReference type="PANTHER" id="PTHR42930:SF3">
    <property type="entry name" value="PHOSPHATE-SPECIFIC TRANSPORT SYSTEM ACCESSORY PROTEIN PHOU"/>
    <property type="match status" value="1"/>
</dbReference>
<organism evidence="11 12">
    <name type="scientific">Thermosulfuriphilus ammonigenes</name>
    <dbReference type="NCBI Taxonomy" id="1936021"/>
    <lineage>
        <taxon>Bacteria</taxon>
        <taxon>Pseudomonadati</taxon>
        <taxon>Thermodesulfobacteriota</taxon>
        <taxon>Thermodesulfobacteria</taxon>
        <taxon>Thermodesulfobacteriales</taxon>
        <taxon>Thermodesulfobacteriaceae</taxon>
        <taxon>Thermosulfuriphilus</taxon>
    </lineage>
</organism>
<evidence type="ECO:0000256" key="1">
    <source>
        <dbReference type="ARBA" id="ARBA00004496"/>
    </source>
</evidence>
<name>A0A6G7PTY3_9BACT</name>
<gene>
    <name evidence="11" type="primary">phoU</name>
    <name evidence="11" type="ORF">G4V39_01790</name>
</gene>
<dbReference type="RefSeq" id="WP_166031302.1">
    <property type="nucleotide sequence ID" value="NZ_CP048877.1"/>
</dbReference>
<accession>A0A6G7PTY3</accession>
<evidence type="ECO:0000256" key="4">
    <source>
        <dbReference type="ARBA" id="ARBA00011738"/>
    </source>
</evidence>
<feature type="domain" description="PhoU" evidence="10">
    <location>
        <begin position="16"/>
        <end position="104"/>
    </location>
</feature>
<comment type="subunit">
    <text evidence="4">Homodimer.</text>
</comment>
<dbReference type="NCBIfam" id="TIGR00153">
    <property type="entry name" value="TIGR00153 family protein"/>
    <property type="match status" value="1"/>
</dbReference>
<dbReference type="SUPFAM" id="SSF109755">
    <property type="entry name" value="PhoU-like"/>
    <property type="match status" value="2"/>
</dbReference>
<dbReference type="Gene3D" id="1.20.58.220">
    <property type="entry name" value="Phosphate transport system protein phou homolog 2, domain 2"/>
    <property type="match status" value="3"/>
</dbReference>
<dbReference type="InterPro" id="IPR038078">
    <property type="entry name" value="PhoU-like_sf"/>
</dbReference>
<dbReference type="Pfam" id="PF01865">
    <property type="entry name" value="PhoU_div"/>
    <property type="match status" value="1"/>
</dbReference>
<evidence type="ECO:0000313" key="12">
    <source>
        <dbReference type="Proteomes" id="UP000502179"/>
    </source>
</evidence>
<evidence type="ECO:0000259" key="10">
    <source>
        <dbReference type="Pfam" id="PF01895"/>
    </source>
</evidence>
<evidence type="ECO:0000256" key="7">
    <source>
        <dbReference type="ARBA" id="ARBA00022592"/>
    </source>
</evidence>
<dbReference type="GO" id="GO:0005737">
    <property type="term" value="C:cytoplasm"/>
    <property type="evidence" value="ECO:0007669"/>
    <property type="project" value="UniProtKB-SubCell"/>
</dbReference>
<reference evidence="11 12" key="1">
    <citation type="submission" date="2020-02" db="EMBL/GenBank/DDBJ databases">
        <title>Genome analysis of Thermosulfuriphilus ammonigenes ST65T, an anaerobic thermophilic chemolithoautotrophic bacterium isolated from a deep-sea hydrothermal vent.</title>
        <authorList>
            <person name="Slobodkina G."/>
            <person name="Allioux M."/>
            <person name="Merkel A."/>
            <person name="Alain K."/>
            <person name="Jebbar M."/>
            <person name="Slobodkin A."/>
        </authorList>
    </citation>
    <scope>NUCLEOTIDE SEQUENCE [LARGE SCALE GENOMIC DNA]</scope>
    <source>
        <strain evidence="11 12">ST65</strain>
    </source>
</reference>
<dbReference type="KEGG" id="tav:G4V39_01790"/>
<evidence type="ECO:0000256" key="8">
    <source>
        <dbReference type="ARBA" id="ARBA00056181"/>
    </source>
</evidence>
<dbReference type="GO" id="GO:0030643">
    <property type="term" value="P:intracellular phosphate ion homeostasis"/>
    <property type="evidence" value="ECO:0007669"/>
    <property type="project" value="InterPro"/>
</dbReference>
<proteinExistence type="inferred from homology"/>
<evidence type="ECO:0000256" key="5">
    <source>
        <dbReference type="ARBA" id="ARBA00022448"/>
    </source>
</evidence>
<dbReference type="GO" id="GO:0006817">
    <property type="term" value="P:phosphate ion transport"/>
    <property type="evidence" value="ECO:0007669"/>
    <property type="project" value="UniProtKB-KW"/>
</dbReference>
<comment type="subcellular location">
    <subcellularLocation>
        <location evidence="1">Cytoplasm</location>
    </subcellularLocation>
</comment>
<dbReference type="PANTHER" id="PTHR42930">
    <property type="entry name" value="PHOSPHATE-SPECIFIC TRANSPORT SYSTEM ACCESSORY PROTEIN PHOU"/>
    <property type="match status" value="1"/>
</dbReference>
<keyword evidence="12" id="KW-1185">Reference proteome</keyword>
<dbReference type="Pfam" id="PF01895">
    <property type="entry name" value="PhoU"/>
    <property type="match status" value="2"/>
</dbReference>
<dbReference type="NCBIfam" id="TIGR02135">
    <property type="entry name" value="phoU_full"/>
    <property type="match status" value="1"/>
</dbReference>
<evidence type="ECO:0000256" key="3">
    <source>
        <dbReference type="ARBA" id="ARBA00008591"/>
    </source>
</evidence>
<protein>
    <recommendedName>
        <fullName evidence="9">Phosphate-specific transport system accessory protein PhoU homolog</fullName>
    </recommendedName>
</protein>
<evidence type="ECO:0000313" key="11">
    <source>
        <dbReference type="EMBL" id="QIJ71080.1"/>
    </source>
</evidence>
<evidence type="ECO:0000256" key="2">
    <source>
        <dbReference type="ARBA" id="ARBA00008107"/>
    </source>
</evidence>
<sequence length="442" mass="50590">MISPLQKDINDIKTYLLEMCGLVEESLRTAILALKHRDPELAKRVIEQDSRIDALENNIDTFCLKTLALRQPVASDLRFITSAMSMIRDLERIGDQAVNVAERVLWIMEDSQVLDPPKDLYDLADEAIKMLTNAINSFVYRDTNLAQEVKEHDETVDQLYRKVTNELIELIKENPQTARSGVYLIVIALNLERVADQATNIGEDVIYYVEGRLVKHEACVGEGGLAPIGPCKELWSCLKLHAEYVQSCVERLPEAVRAYFEGDYERCRFMSAEISKFEREADKVKQNIRGSLPKGIIIPVDKFELFLYLKEQDAIADSAEDILRWLTFRRTQVSPVIANQIIELVETSVSPAKLIISMLDEAKAYFDTRKEGHWDTVRNLVREIRRQEHEADQQATDLRREIFSLPIEPLAVYHLLKLTEFIGDVANHAENTADLMRAMIAR</sequence>
<keyword evidence="6" id="KW-0963">Cytoplasm</keyword>